<dbReference type="Pfam" id="PF07934">
    <property type="entry name" value="OGG_N"/>
    <property type="match status" value="1"/>
</dbReference>
<accession>A0A2T4PVS7</accession>
<sequence length="299" mass="35513">MEEIRIECPKIFDYEQCLAYFKRDENEVLFEVVDQKIYRAVKIEDIKLLLCISYDRNYLIVEILNGISVTPEKVERLVAFIEEWFDFSADLSSFYQYGRKNEILRPLINELYGLRLIRIPDFFEAISWGIIGQQINLTFAYQLKKRLVEHFGDKITFENKDYYIHPTVDVISKVSVKELMDLQFSRRKAEYLIDIAKRMHSKMLSKEMLLKMKDEKEVEKALVNIRGIGPWTAHYVMMRSLGIKNAFPIGDVGLQNALKNILNLEQKPTKEQMVKLNEEWELWSSYATFYIWRAPHIKK</sequence>
<dbReference type="STRING" id="1167632.GCA_000286335_02050"/>
<dbReference type="AlphaFoldDB" id="A0A2T4PVS7"/>
<dbReference type="FunFam" id="1.10.340.30:FF:000004">
    <property type="entry name" value="DNA-3-methyladenine glycosylase II"/>
    <property type="match status" value="1"/>
</dbReference>
<dbReference type="OrthoDB" id="9785929at2"/>
<feature type="domain" description="HhH-GPD" evidence="7">
    <location>
        <begin position="131"/>
        <end position="296"/>
    </location>
</feature>
<dbReference type="GO" id="GO:0005737">
    <property type="term" value="C:cytoplasm"/>
    <property type="evidence" value="ECO:0007669"/>
    <property type="project" value="TreeGrafter"/>
</dbReference>
<name>A0A2T4PVS7_9STAP</name>
<dbReference type="SUPFAM" id="SSF48150">
    <property type="entry name" value="DNA-glycosylase"/>
    <property type="match status" value="1"/>
</dbReference>
<evidence type="ECO:0000313" key="8">
    <source>
        <dbReference type="EMBL" id="PTI30557.1"/>
    </source>
</evidence>
<dbReference type="InterPro" id="IPR003265">
    <property type="entry name" value="HhH-GPD_domain"/>
</dbReference>
<dbReference type="SMART" id="SM00478">
    <property type="entry name" value="ENDO3c"/>
    <property type="match status" value="1"/>
</dbReference>
<dbReference type="EMBL" id="PZFK01000004">
    <property type="protein sequence ID" value="PTI30557.1"/>
    <property type="molecule type" value="Genomic_DNA"/>
</dbReference>
<dbReference type="GO" id="GO:0032993">
    <property type="term" value="C:protein-DNA complex"/>
    <property type="evidence" value="ECO:0007669"/>
    <property type="project" value="TreeGrafter"/>
</dbReference>
<keyword evidence="4" id="KW-0227">DNA damage</keyword>
<evidence type="ECO:0000256" key="4">
    <source>
        <dbReference type="ARBA" id="ARBA00022763"/>
    </source>
</evidence>
<dbReference type="GO" id="GO:0043916">
    <property type="term" value="F:DNA-7-methylguanine glycosylase activity"/>
    <property type="evidence" value="ECO:0007669"/>
    <property type="project" value="TreeGrafter"/>
</dbReference>
<dbReference type="PANTHER" id="PTHR43003">
    <property type="entry name" value="DNA-3-METHYLADENINE GLYCOSYLASE"/>
    <property type="match status" value="1"/>
</dbReference>
<evidence type="ECO:0000259" key="7">
    <source>
        <dbReference type="SMART" id="SM00478"/>
    </source>
</evidence>
<dbReference type="Pfam" id="PF00730">
    <property type="entry name" value="HhH-GPD"/>
    <property type="match status" value="1"/>
</dbReference>
<gene>
    <name evidence="8" type="ORF">BU072_02370</name>
</gene>
<protein>
    <recommendedName>
        <fullName evidence="3">DNA-3-methyladenine glycosylase II</fullName>
        <ecNumber evidence="3">3.2.2.21</ecNumber>
    </recommendedName>
</protein>
<reference evidence="8 9" key="1">
    <citation type="journal article" date="2016" name="Front. Microbiol.">
        <title>Comprehensive Phylogenetic Analysis of Bovine Non-aureus Staphylococci Species Based on Whole-Genome Sequencing.</title>
        <authorList>
            <person name="Naushad S."/>
            <person name="Barkema H.W."/>
            <person name="Luby C."/>
            <person name="Condas L.A."/>
            <person name="Nobrega D.B."/>
            <person name="Carson D.A."/>
            <person name="De Buck J."/>
        </authorList>
    </citation>
    <scope>NUCLEOTIDE SEQUENCE [LARGE SCALE GENOMIC DNA]</scope>
    <source>
        <strain evidence="8 9">SNUC 2204</strain>
    </source>
</reference>
<evidence type="ECO:0000256" key="5">
    <source>
        <dbReference type="ARBA" id="ARBA00022801"/>
    </source>
</evidence>
<dbReference type="InterPro" id="IPR037046">
    <property type="entry name" value="AlkA_N_sf"/>
</dbReference>
<dbReference type="InterPro" id="IPR023170">
    <property type="entry name" value="HhH_base_excis_C"/>
</dbReference>
<dbReference type="Gene3D" id="1.10.340.30">
    <property type="entry name" value="Hypothetical protein, domain 2"/>
    <property type="match status" value="1"/>
</dbReference>
<dbReference type="GO" id="GO:0006307">
    <property type="term" value="P:DNA alkylation repair"/>
    <property type="evidence" value="ECO:0007669"/>
    <property type="project" value="TreeGrafter"/>
</dbReference>
<dbReference type="InterPro" id="IPR051912">
    <property type="entry name" value="Alkylbase_DNA_Glycosylase/TA"/>
</dbReference>
<dbReference type="GO" id="GO:0008725">
    <property type="term" value="F:DNA-3-methyladenine glycosylase activity"/>
    <property type="evidence" value="ECO:0007669"/>
    <property type="project" value="TreeGrafter"/>
</dbReference>
<organism evidence="8 9">
    <name type="scientific">Mammaliicoccus vitulinus</name>
    <dbReference type="NCBI Taxonomy" id="71237"/>
    <lineage>
        <taxon>Bacteria</taxon>
        <taxon>Bacillati</taxon>
        <taxon>Bacillota</taxon>
        <taxon>Bacilli</taxon>
        <taxon>Bacillales</taxon>
        <taxon>Staphylococcaceae</taxon>
        <taxon>Mammaliicoccus</taxon>
    </lineage>
</organism>
<dbReference type="CDD" id="cd00056">
    <property type="entry name" value="ENDO3c"/>
    <property type="match status" value="1"/>
</dbReference>
<dbReference type="GO" id="GO:0006289">
    <property type="term" value="P:nucleotide-excision repair"/>
    <property type="evidence" value="ECO:0007669"/>
    <property type="project" value="InterPro"/>
</dbReference>
<dbReference type="RefSeq" id="WP_107556657.1">
    <property type="nucleotide sequence ID" value="NZ_PZFG01000002.1"/>
</dbReference>
<comment type="caution">
    <text evidence="8">The sequence shown here is derived from an EMBL/GenBank/DDBJ whole genome shotgun (WGS) entry which is preliminary data.</text>
</comment>
<dbReference type="GO" id="GO:0006285">
    <property type="term" value="P:base-excision repair, AP site formation"/>
    <property type="evidence" value="ECO:0007669"/>
    <property type="project" value="TreeGrafter"/>
</dbReference>
<evidence type="ECO:0000256" key="1">
    <source>
        <dbReference type="ARBA" id="ARBA00000086"/>
    </source>
</evidence>
<comment type="catalytic activity">
    <reaction evidence="1">
        <text>Hydrolysis of alkylated DNA, releasing 3-methyladenine, 3-methylguanine, 7-methylguanine and 7-methyladenine.</text>
        <dbReference type="EC" id="3.2.2.21"/>
    </reaction>
</comment>
<dbReference type="Proteomes" id="UP000241209">
    <property type="component" value="Unassembled WGS sequence"/>
</dbReference>
<dbReference type="GO" id="GO:0032131">
    <property type="term" value="F:alkylated DNA binding"/>
    <property type="evidence" value="ECO:0007669"/>
    <property type="project" value="TreeGrafter"/>
</dbReference>
<dbReference type="Gene3D" id="1.10.1670.10">
    <property type="entry name" value="Helix-hairpin-Helix base-excision DNA repair enzymes (C-terminal)"/>
    <property type="match status" value="1"/>
</dbReference>
<dbReference type="InterPro" id="IPR012904">
    <property type="entry name" value="OGG_N"/>
</dbReference>
<dbReference type="GO" id="GO:0008534">
    <property type="term" value="F:oxidized purine nucleobase lesion DNA N-glycosylase activity"/>
    <property type="evidence" value="ECO:0007669"/>
    <property type="project" value="InterPro"/>
</dbReference>
<evidence type="ECO:0000256" key="3">
    <source>
        <dbReference type="ARBA" id="ARBA00012000"/>
    </source>
</evidence>
<evidence type="ECO:0000256" key="6">
    <source>
        <dbReference type="ARBA" id="ARBA00023204"/>
    </source>
</evidence>
<evidence type="ECO:0000256" key="2">
    <source>
        <dbReference type="ARBA" id="ARBA00010817"/>
    </source>
</evidence>
<dbReference type="InterPro" id="IPR011257">
    <property type="entry name" value="DNA_glycosylase"/>
</dbReference>
<proteinExistence type="inferred from homology"/>
<comment type="similarity">
    <text evidence="2">Belongs to the alkylbase DNA glycosidase AlkA family.</text>
</comment>
<dbReference type="EC" id="3.2.2.21" evidence="3"/>
<dbReference type="Gene3D" id="3.30.310.20">
    <property type="entry name" value="DNA-3-methyladenine glycosylase AlkA, N-terminal domain"/>
    <property type="match status" value="1"/>
</dbReference>
<evidence type="ECO:0000313" key="9">
    <source>
        <dbReference type="Proteomes" id="UP000241209"/>
    </source>
</evidence>
<keyword evidence="5" id="KW-0378">Hydrolase</keyword>
<keyword evidence="6" id="KW-0234">DNA repair</keyword>
<dbReference type="PANTHER" id="PTHR43003:SF12">
    <property type="entry name" value="DNA-3-METHYLADENINE GLYCOSYLASE"/>
    <property type="match status" value="1"/>
</dbReference>